<dbReference type="Pfam" id="PF04019">
    <property type="entry name" value="DUF359"/>
    <property type="match status" value="1"/>
</dbReference>
<dbReference type="PANTHER" id="PTHR40732">
    <property type="entry name" value="UPF0218 PROTEIN TK1697"/>
    <property type="match status" value="1"/>
</dbReference>
<evidence type="ECO:0000256" key="1">
    <source>
        <dbReference type="ARBA" id="ARBA00022679"/>
    </source>
</evidence>
<dbReference type="GO" id="GO:0015937">
    <property type="term" value="P:coenzyme A biosynthetic process"/>
    <property type="evidence" value="ECO:0007669"/>
    <property type="project" value="UniProtKB-UniRule"/>
</dbReference>
<proteinExistence type="inferred from homology"/>
<dbReference type="RefSeq" id="WP_092892847.1">
    <property type="nucleotide sequence ID" value="NZ_FOOQ01000002.1"/>
</dbReference>
<accession>A0A1I2TBX4</accession>
<feature type="binding site" evidence="6">
    <location>
        <position position="58"/>
    </location>
    <ligand>
        <name>GTP</name>
        <dbReference type="ChEBI" id="CHEBI:37565"/>
    </ligand>
</feature>
<comment type="similarity">
    <text evidence="6">Belongs to the GTP-dependent DPCK family.</text>
</comment>
<dbReference type="UniPathway" id="UPA00241"/>
<dbReference type="Proteomes" id="UP000198876">
    <property type="component" value="Unassembled WGS sequence"/>
</dbReference>
<protein>
    <recommendedName>
        <fullName evidence="6">GTP-dependent dephospho-CoA kinase</fullName>
        <ecNumber evidence="6">2.7.1.237</ecNumber>
    </recommendedName>
    <alternativeName>
        <fullName evidence="6">Dephospho-coenzyme A kinase</fullName>
        <shortName evidence="6">DPCK</shortName>
    </alternativeName>
</protein>
<feature type="binding site" evidence="6">
    <location>
        <position position="60"/>
    </location>
    <ligand>
        <name>GTP</name>
        <dbReference type="ChEBI" id="CHEBI:37565"/>
    </ligand>
</feature>
<feature type="binding site" evidence="6">
    <location>
        <position position="41"/>
    </location>
    <ligand>
        <name>GTP</name>
        <dbReference type="ChEBI" id="CHEBI:37565"/>
    </ligand>
</feature>
<keyword evidence="3 6" id="KW-0418">Kinase</keyword>
<sequence length="178" mass="18794">MLRLPRDLRDEFKTPFGPVYRSADRLLEDAGAPIVAVGDVVTYHLREAGRVPDVAVVDGKTKREAVDETVRRAVADPDDPVEVANEAGTIGEELLAALEAALAGGDAPVTVVVEGEEDLATLPAVVAAPVGASVVYGQPNEGMVLVSVTEETKREMRELLARMEGDADAALRVLGVEP</sequence>
<dbReference type="InterPro" id="IPR007164">
    <property type="entry name" value="GTP-dep_dephospho-CoA_kin"/>
</dbReference>
<dbReference type="PIRSF" id="PIRSF006533">
    <property type="entry name" value="UCP006533"/>
    <property type="match status" value="1"/>
</dbReference>
<evidence type="ECO:0000313" key="7">
    <source>
        <dbReference type="EMBL" id="SFG62330.1"/>
    </source>
</evidence>
<dbReference type="STRING" id="553467.SAMN04488063_2618"/>
<evidence type="ECO:0000256" key="6">
    <source>
        <dbReference type="HAMAP-Rule" id="MF_00590"/>
    </source>
</evidence>
<comment type="pathway">
    <text evidence="6">Cofactor biosynthesis; coenzyme A biosynthesis.</text>
</comment>
<name>A0A1I2TBX4_9EURY</name>
<dbReference type="EMBL" id="FOOQ01000002">
    <property type="protein sequence ID" value="SFG62330.1"/>
    <property type="molecule type" value="Genomic_DNA"/>
</dbReference>
<keyword evidence="8" id="KW-1185">Reference proteome</keyword>
<organism evidence="7 8">
    <name type="scientific">Halopelagius inordinatus</name>
    <dbReference type="NCBI Taxonomy" id="553467"/>
    <lineage>
        <taxon>Archaea</taxon>
        <taxon>Methanobacteriati</taxon>
        <taxon>Methanobacteriota</taxon>
        <taxon>Stenosarchaea group</taxon>
        <taxon>Halobacteria</taxon>
        <taxon>Halobacteriales</taxon>
        <taxon>Haloferacaceae</taxon>
    </lineage>
</organism>
<feature type="binding site" evidence="6">
    <location>
        <position position="39"/>
    </location>
    <ligand>
        <name>GTP</name>
        <dbReference type="ChEBI" id="CHEBI:37565"/>
    </ligand>
</feature>
<comment type="caution">
    <text evidence="6">Lacks conserved residue(s) required for the propagation of feature annotation.</text>
</comment>
<feature type="binding site" evidence="6">
    <location>
        <position position="117"/>
    </location>
    <ligand>
        <name>GTP</name>
        <dbReference type="ChEBI" id="CHEBI:37565"/>
    </ligand>
</feature>
<evidence type="ECO:0000256" key="3">
    <source>
        <dbReference type="ARBA" id="ARBA00022777"/>
    </source>
</evidence>
<dbReference type="PANTHER" id="PTHR40732:SF1">
    <property type="entry name" value="GTP-DEPENDENT DEPHOSPHO-COA KINASE"/>
    <property type="match status" value="1"/>
</dbReference>
<dbReference type="HAMAP" id="MF_00590">
    <property type="entry name" value="Dephospho_CoA_kinase_GTP_dep"/>
    <property type="match status" value="1"/>
</dbReference>
<comment type="function">
    <text evidence="6">Catalyzes the GTP-dependent phosphorylation of the 3'-hydroxyl group of dephosphocoenzyme A to form coenzyme A (CoA).</text>
</comment>
<dbReference type="OrthoDB" id="15447at2157"/>
<keyword evidence="1 6" id="KW-0808">Transferase</keyword>
<gene>
    <name evidence="7" type="ORF">SAMN04488063_2618</name>
</gene>
<dbReference type="GO" id="GO:0005525">
    <property type="term" value="F:GTP binding"/>
    <property type="evidence" value="ECO:0007669"/>
    <property type="project" value="UniProtKB-UniRule"/>
</dbReference>
<evidence type="ECO:0000256" key="4">
    <source>
        <dbReference type="ARBA" id="ARBA00022993"/>
    </source>
</evidence>
<dbReference type="AlphaFoldDB" id="A0A1I2TBX4"/>
<dbReference type="EC" id="2.7.1.237" evidence="6"/>
<keyword evidence="2 6" id="KW-0547">Nucleotide-binding</keyword>
<keyword evidence="4 6" id="KW-0173">Coenzyme A biosynthesis</keyword>
<comment type="catalytic activity">
    <reaction evidence="6">
        <text>3'-dephospho-CoA + GTP = GDP + CoA + H(+)</text>
        <dbReference type="Rhea" id="RHEA:61156"/>
        <dbReference type="ChEBI" id="CHEBI:15378"/>
        <dbReference type="ChEBI" id="CHEBI:37565"/>
        <dbReference type="ChEBI" id="CHEBI:57287"/>
        <dbReference type="ChEBI" id="CHEBI:57328"/>
        <dbReference type="ChEBI" id="CHEBI:58189"/>
        <dbReference type="EC" id="2.7.1.237"/>
    </reaction>
</comment>
<evidence type="ECO:0000256" key="5">
    <source>
        <dbReference type="ARBA" id="ARBA00023134"/>
    </source>
</evidence>
<evidence type="ECO:0000256" key="2">
    <source>
        <dbReference type="ARBA" id="ARBA00022741"/>
    </source>
</evidence>
<keyword evidence="5 6" id="KW-0342">GTP-binding</keyword>
<reference evidence="8" key="1">
    <citation type="submission" date="2016-10" db="EMBL/GenBank/DDBJ databases">
        <authorList>
            <person name="Varghese N."/>
            <person name="Submissions S."/>
        </authorList>
    </citation>
    <scope>NUCLEOTIDE SEQUENCE [LARGE SCALE GENOMIC DNA]</scope>
    <source>
        <strain evidence="8">CGMCC 1.7739</strain>
    </source>
</reference>
<evidence type="ECO:0000313" key="8">
    <source>
        <dbReference type="Proteomes" id="UP000198876"/>
    </source>
</evidence>
<dbReference type="GO" id="GO:0016301">
    <property type="term" value="F:kinase activity"/>
    <property type="evidence" value="ECO:0007669"/>
    <property type="project" value="UniProtKB-UniRule"/>
</dbReference>
<feature type="binding site" evidence="6">
    <location>
        <position position="40"/>
    </location>
    <ligand>
        <name>GTP</name>
        <dbReference type="ChEBI" id="CHEBI:37565"/>
    </ligand>
</feature>